<sequence length="115" mass="13271">MTMDYIEFIETSVFARQREALLTEDEYRTFQEMLIINPLEGDLIQGTGGCRKVRFAPASHCKRKSGGIRSIYYFQNSEGRIWLFMAYPKNKKDSLSGEEKNALKSIIHQLKEGSL</sequence>
<dbReference type="AlphaFoldDB" id="A0A078LPW1"/>
<organism evidence="1">
    <name type="scientific">Citrobacter koseri</name>
    <name type="common">Citrobacter diversus</name>
    <dbReference type="NCBI Taxonomy" id="545"/>
    <lineage>
        <taxon>Bacteria</taxon>
        <taxon>Pseudomonadati</taxon>
        <taxon>Pseudomonadota</taxon>
        <taxon>Gammaproteobacteria</taxon>
        <taxon>Enterobacterales</taxon>
        <taxon>Enterobacteriaceae</taxon>
        <taxon>Citrobacter</taxon>
    </lineage>
</organism>
<dbReference type="PATRIC" id="fig|545.12.peg.4604"/>
<dbReference type="EMBL" id="LK931336">
    <property type="protein sequence ID" value="CDZ86339.1"/>
    <property type="molecule type" value="Genomic_DNA"/>
</dbReference>
<dbReference type="PIRSF" id="PIRSF039032">
    <property type="entry name" value="HigB-2"/>
    <property type="match status" value="1"/>
</dbReference>
<proteinExistence type="predicted"/>
<reference evidence="1" key="1">
    <citation type="submission" date="2014-06" db="EMBL/GenBank/DDBJ databases">
        <authorList>
            <person name="Urmite Genomes Urmite Genomes"/>
        </authorList>
    </citation>
    <scope>NUCLEOTIDE SEQUENCE</scope>
</reference>
<accession>A0A078LPW1</accession>
<dbReference type="InterPro" id="IPR009387">
    <property type="entry name" value="HigB-2"/>
</dbReference>
<evidence type="ECO:0000313" key="1">
    <source>
        <dbReference type="EMBL" id="CDZ86339.1"/>
    </source>
</evidence>
<name>A0A078LPW1_CITKO</name>
<protein>
    <submittedName>
        <fullName evidence="1">Toxin HigB-2</fullName>
    </submittedName>
</protein>
<gene>
    <name evidence="1" type="primary">higB-2</name>
    <name evidence="1" type="ORF">BN1086_04585</name>
</gene>